<feature type="region of interest" description="Disordered" evidence="15">
    <location>
        <begin position="422"/>
        <end position="479"/>
    </location>
</feature>
<reference evidence="18" key="1">
    <citation type="submission" date="2016-01" db="EMBL/GenBank/DDBJ databases">
        <authorList>
            <person name="Mitreva M."/>
            <person name="Pepin K.H."/>
            <person name="Mihindukulasuriya K.A."/>
            <person name="Fulton R."/>
            <person name="Fronick C."/>
            <person name="O'Laughlin M."/>
            <person name="Miner T."/>
            <person name="Herter B."/>
            <person name="Rosa B.A."/>
            <person name="Cordes M."/>
            <person name="Tomlinson C."/>
            <person name="Wollam A."/>
            <person name="Palsikar V.B."/>
            <person name="Mardis E.R."/>
            <person name="Wilson R.K."/>
        </authorList>
    </citation>
    <scope>NUCLEOTIDE SEQUENCE [LARGE SCALE GENOMIC DNA]</scope>
    <source>
        <strain evidence="18">DNF00019</strain>
    </source>
</reference>
<dbReference type="PROSITE" id="PS50880">
    <property type="entry name" value="TOPRIM"/>
    <property type="match status" value="1"/>
</dbReference>
<feature type="compositionally biased region" description="Low complexity" evidence="15">
    <location>
        <begin position="455"/>
        <end position="478"/>
    </location>
</feature>
<dbReference type="OrthoDB" id="9803773at2"/>
<dbReference type="Proteomes" id="UP000070675">
    <property type="component" value="Unassembled WGS sequence"/>
</dbReference>
<dbReference type="GO" id="GO:0006269">
    <property type="term" value="P:DNA replication, synthesis of primer"/>
    <property type="evidence" value="ECO:0007669"/>
    <property type="project" value="UniProtKB-UniRule"/>
</dbReference>
<evidence type="ECO:0000256" key="11">
    <source>
        <dbReference type="ARBA" id="ARBA00023163"/>
    </source>
</evidence>
<dbReference type="STRING" id="1393034.HMPREF3192_01090"/>
<name>A0A133XSF1_9ACTN</name>
<comment type="similarity">
    <text evidence="12 13">Belongs to the DnaG primase family.</text>
</comment>
<dbReference type="GO" id="GO:0003899">
    <property type="term" value="F:DNA-directed RNA polymerase activity"/>
    <property type="evidence" value="ECO:0007669"/>
    <property type="project" value="UniProtKB-UniRule"/>
</dbReference>
<dbReference type="GO" id="GO:0005737">
    <property type="term" value="C:cytoplasm"/>
    <property type="evidence" value="ECO:0007669"/>
    <property type="project" value="TreeGrafter"/>
</dbReference>
<dbReference type="GO" id="GO:1990077">
    <property type="term" value="C:primosome complex"/>
    <property type="evidence" value="ECO:0007669"/>
    <property type="project" value="UniProtKB-KW"/>
</dbReference>
<dbReference type="Pfam" id="PF08275">
    <property type="entry name" value="DNAG_N"/>
    <property type="match status" value="1"/>
</dbReference>
<dbReference type="CDD" id="cd03364">
    <property type="entry name" value="TOPRIM_DnaG_primases"/>
    <property type="match status" value="1"/>
</dbReference>
<dbReference type="SMART" id="SM00400">
    <property type="entry name" value="ZnF_CHCC"/>
    <property type="match status" value="1"/>
</dbReference>
<evidence type="ECO:0000256" key="6">
    <source>
        <dbReference type="ARBA" id="ARBA00022723"/>
    </source>
</evidence>
<sequence length="638" mass="70601">MIDPTDKERVRQATDFAALVGETVLLKPRGHELWGCCPFHEEKSPSFKINPSTGLWHCFGCGQGGDVFDYISRRENLDFVDSIRYLADRAGIELTEQKTRASRGPRRSRLIACLTQAETFYHTQLMRSRGMLFSHAREYFANRGFKSDVCKKWKLGVAPGREALVQHLQQQGFTKAEMIAANLAVERRGFLQDVFYDRVMFPIHDETGRCIGFGGRVMGDAKPKYLNTKETPVFHKGKHLFAFDYAKASIAQTGVVIVCEGYTDVIAMHEAGFTNTVAALGTSFSLDHVKTISRFAQTIICMFDGDAAGQKAAQRAVQFIDKTSADMRCVVLPDNLDPAEFLAARGAQALQQQLDASRPLIDFVFSKMLASYDLTVVGQRLTALDDIASVLAPLKQSLIIDEYAMRLSDALGTDLNETKRRIQRATPKTYDTRDSWDRQAATGAYDDKGSQTRIPSSAAADPAATQAPPATSATASPAMQALSLEERRQLACECELLSFMAEHIDAARPFDTIIGGFDWVDSRHQILAWAMLATPYGTPADQVVLSAQAAFPEASKILSSGKLSHVWTGPEDKKLEFLIKQLDLFSTKRRVRKIRAQLHASLESAQAEELLKQATALQLQVQELSKNLSSLLSPDNNG</sequence>
<evidence type="ECO:0000313" key="17">
    <source>
        <dbReference type="EMBL" id="KXB33860.1"/>
    </source>
</evidence>
<keyword evidence="10 12" id="KW-0238">DNA-binding</keyword>
<comment type="domain">
    <text evidence="12">Contains an N-terminal zinc-binding domain, a central core domain that contains the primase activity, and a C-terminal DnaB-binding domain.</text>
</comment>
<evidence type="ECO:0000256" key="4">
    <source>
        <dbReference type="ARBA" id="ARBA00022695"/>
    </source>
</evidence>
<keyword evidence="2 12" id="KW-0639">Primosome</keyword>
<dbReference type="Pfam" id="PF10410">
    <property type="entry name" value="DnaB_bind"/>
    <property type="match status" value="1"/>
</dbReference>
<dbReference type="Gene3D" id="3.40.1360.10">
    <property type="match status" value="1"/>
</dbReference>
<dbReference type="InterPro" id="IPR037068">
    <property type="entry name" value="DNA_primase_core_N_sf"/>
</dbReference>
<dbReference type="RefSeq" id="WP_066306080.1">
    <property type="nucleotide sequence ID" value="NZ_KQ959507.1"/>
</dbReference>
<dbReference type="Gene3D" id="3.90.580.10">
    <property type="entry name" value="Zinc finger, CHC2-type domain"/>
    <property type="match status" value="1"/>
</dbReference>
<comment type="catalytic activity">
    <reaction evidence="12">
        <text>ssDNA + n NTP = ssDNA/pppN(pN)n-1 hybrid + (n-1) diphosphate.</text>
        <dbReference type="EC" id="2.7.7.101"/>
    </reaction>
</comment>
<evidence type="ECO:0000256" key="12">
    <source>
        <dbReference type="HAMAP-Rule" id="MF_00974"/>
    </source>
</evidence>
<dbReference type="PANTHER" id="PTHR30313">
    <property type="entry name" value="DNA PRIMASE"/>
    <property type="match status" value="1"/>
</dbReference>
<evidence type="ECO:0000256" key="3">
    <source>
        <dbReference type="ARBA" id="ARBA00022679"/>
    </source>
</evidence>
<dbReference type="SUPFAM" id="SSF56731">
    <property type="entry name" value="DNA primase core"/>
    <property type="match status" value="1"/>
</dbReference>
<dbReference type="InterPro" id="IPR006171">
    <property type="entry name" value="TOPRIM_dom"/>
</dbReference>
<evidence type="ECO:0000256" key="8">
    <source>
        <dbReference type="ARBA" id="ARBA00022833"/>
    </source>
</evidence>
<evidence type="ECO:0000256" key="5">
    <source>
        <dbReference type="ARBA" id="ARBA00022705"/>
    </source>
</evidence>
<evidence type="ECO:0000256" key="10">
    <source>
        <dbReference type="ARBA" id="ARBA00023125"/>
    </source>
</evidence>
<keyword evidence="18" id="KW-1185">Reference proteome</keyword>
<dbReference type="GO" id="GO:0000428">
    <property type="term" value="C:DNA-directed RNA polymerase complex"/>
    <property type="evidence" value="ECO:0007669"/>
    <property type="project" value="UniProtKB-KW"/>
</dbReference>
<evidence type="ECO:0000259" key="16">
    <source>
        <dbReference type="PROSITE" id="PS50880"/>
    </source>
</evidence>
<keyword evidence="8 12" id="KW-0862">Zinc</keyword>
<dbReference type="PANTHER" id="PTHR30313:SF2">
    <property type="entry name" value="DNA PRIMASE"/>
    <property type="match status" value="1"/>
</dbReference>
<feature type="domain" description="Toprim" evidence="16">
    <location>
        <begin position="254"/>
        <end position="344"/>
    </location>
</feature>
<keyword evidence="11 12" id="KW-0804">Transcription</keyword>
<feature type="zinc finger region" description="CHC2-type" evidence="12 14">
    <location>
        <begin position="37"/>
        <end position="61"/>
    </location>
</feature>
<dbReference type="InterPro" id="IPR034151">
    <property type="entry name" value="TOPRIM_DnaG_bac"/>
</dbReference>
<evidence type="ECO:0000256" key="7">
    <source>
        <dbReference type="ARBA" id="ARBA00022771"/>
    </source>
</evidence>
<keyword evidence="5 12" id="KW-0235">DNA replication</keyword>
<protein>
    <recommendedName>
        <fullName evidence="12 13">DNA primase</fullName>
        <ecNumber evidence="12">2.7.7.101</ecNumber>
    </recommendedName>
</protein>
<keyword evidence="7 12" id="KW-0863">Zinc-finger</keyword>
<keyword evidence="4 12" id="KW-0548">Nucleotidyltransferase</keyword>
<dbReference type="PIRSF" id="PIRSF002811">
    <property type="entry name" value="DnaG"/>
    <property type="match status" value="1"/>
</dbReference>
<dbReference type="EMBL" id="LSCR01000029">
    <property type="protein sequence ID" value="KXB33860.1"/>
    <property type="molecule type" value="Genomic_DNA"/>
</dbReference>
<keyword evidence="3 12" id="KW-0808">Transferase</keyword>
<dbReference type="SUPFAM" id="SSF57783">
    <property type="entry name" value="Zinc beta-ribbon"/>
    <property type="match status" value="1"/>
</dbReference>
<comment type="subunit">
    <text evidence="12">Monomer. Interacts with DnaB.</text>
</comment>
<keyword evidence="9" id="KW-0460">Magnesium</keyword>
<dbReference type="SMART" id="SM00493">
    <property type="entry name" value="TOPRIM"/>
    <property type="match status" value="1"/>
</dbReference>
<accession>A0A133XSF1</accession>
<evidence type="ECO:0000313" key="18">
    <source>
        <dbReference type="Proteomes" id="UP000070675"/>
    </source>
</evidence>
<dbReference type="PATRIC" id="fig|1393034.3.peg.1058"/>
<dbReference type="InterPro" id="IPR050219">
    <property type="entry name" value="DnaG_primase"/>
</dbReference>
<dbReference type="InterPro" id="IPR002694">
    <property type="entry name" value="Znf_CHC2"/>
</dbReference>
<dbReference type="Pfam" id="PF01807">
    <property type="entry name" value="Zn_ribbon_DnaG"/>
    <property type="match status" value="1"/>
</dbReference>
<dbReference type="Gene3D" id="3.90.980.10">
    <property type="entry name" value="DNA primase, catalytic core, N-terminal domain"/>
    <property type="match status" value="1"/>
</dbReference>
<evidence type="ECO:0000256" key="2">
    <source>
        <dbReference type="ARBA" id="ARBA00022515"/>
    </source>
</evidence>
<evidence type="ECO:0000256" key="9">
    <source>
        <dbReference type="ARBA" id="ARBA00022842"/>
    </source>
</evidence>
<comment type="cofactor">
    <cofactor evidence="12 13 14">
        <name>Zn(2+)</name>
        <dbReference type="ChEBI" id="CHEBI:29105"/>
    </cofactor>
    <text evidence="12 13 14">Binds 1 zinc ion per monomer.</text>
</comment>
<keyword evidence="1 12" id="KW-0240">DNA-directed RNA polymerase</keyword>
<evidence type="ECO:0000256" key="14">
    <source>
        <dbReference type="PIRSR" id="PIRSR002811-1"/>
    </source>
</evidence>
<organism evidence="17 18">
    <name type="scientific">Atopobium deltae</name>
    <dbReference type="NCBI Taxonomy" id="1393034"/>
    <lineage>
        <taxon>Bacteria</taxon>
        <taxon>Bacillati</taxon>
        <taxon>Actinomycetota</taxon>
        <taxon>Coriobacteriia</taxon>
        <taxon>Coriobacteriales</taxon>
        <taxon>Atopobiaceae</taxon>
        <taxon>Atopobium</taxon>
    </lineage>
</organism>
<dbReference type="InterPro" id="IPR030846">
    <property type="entry name" value="DnaG_bac"/>
</dbReference>
<evidence type="ECO:0000256" key="1">
    <source>
        <dbReference type="ARBA" id="ARBA00022478"/>
    </source>
</evidence>
<dbReference type="InterPro" id="IPR013264">
    <property type="entry name" value="DNAG_N"/>
</dbReference>
<dbReference type="GO" id="GO:0003677">
    <property type="term" value="F:DNA binding"/>
    <property type="evidence" value="ECO:0007669"/>
    <property type="project" value="UniProtKB-KW"/>
</dbReference>
<dbReference type="GO" id="GO:0008270">
    <property type="term" value="F:zinc ion binding"/>
    <property type="evidence" value="ECO:0007669"/>
    <property type="project" value="UniProtKB-UniRule"/>
</dbReference>
<dbReference type="HAMAP" id="MF_00974">
    <property type="entry name" value="DNA_primase_DnaG"/>
    <property type="match status" value="1"/>
</dbReference>
<evidence type="ECO:0000256" key="13">
    <source>
        <dbReference type="PIRNR" id="PIRNR002811"/>
    </source>
</evidence>
<dbReference type="NCBIfam" id="TIGR01391">
    <property type="entry name" value="dnaG"/>
    <property type="match status" value="1"/>
</dbReference>
<comment type="function">
    <text evidence="12 13">RNA polymerase that catalyzes the synthesis of short RNA molecules used as primers for DNA polymerase during DNA replication.</text>
</comment>
<dbReference type="InterPro" id="IPR036977">
    <property type="entry name" value="DNA_primase_Znf_CHC2"/>
</dbReference>
<dbReference type="AlphaFoldDB" id="A0A133XSF1"/>
<dbReference type="InterPro" id="IPR019475">
    <property type="entry name" value="DNA_primase_DnaB-bd"/>
</dbReference>
<dbReference type="InterPro" id="IPR006295">
    <property type="entry name" value="DNA_primase_DnaG"/>
</dbReference>
<proteinExistence type="inferred from homology"/>
<evidence type="ECO:0000256" key="15">
    <source>
        <dbReference type="SAM" id="MobiDB-lite"/>
    </source>
</evidence>
<keyword evidence="6 12" id="KW-0479">Metal-binding</keyword>
<dbReference type="Pfam" id="PF13155">
    <property type="entry name" value="Toprim_2"/>
    <property type="match status" value="1"/>
</dbReference>
<comment type="caution">
    <text evidence="17">The sequence shown here is derived from an EMBL/GenBank/DDBJ whole genome shotgun (WGS) entry which is preliminary data.</text>
</comment>
<gene>
    <name evidence="12" type="primary">dnaG</name>
    <name evidence="17" type="ORF">HMPREF3192_01090</name>
</gene>
<dbReference type="EC" id="2.7.7.101" evidence="12"/>